<feature type="compositionally biased region" description="Polar residues" evidence="1">
    <location>
        <begin position="183"/>
        <end position="197"/>
    </location>
</feature>
<feature type="compositionally biased region" description="Polar residues" evidence="1">
    <location>
        <begin position="140"/>
        <end position="167"/>
    </location>
</feature>
<feature type="region of interest" description="Disordered" evidence="1">
    <location>
        <begin position="271"/>
        <end position="328"/>
    </location>
</feature>
<accession>A0A4U0UDV9</accession>
<evidence type="ECO:0000256" key="1">
    <source>
        <dbReference type="SAM" id="MobiDB-lite"/>
    </source>
</evidence>
<feature type="region of interest" description="Disordered" evidence="1">
    <location>
        <begin position="1"/>
        <end position="257"/>
    </location>
</feature>
<feature type="compositionally biased region" description="Polar residues" evidence="1">
    <location>
        <begin position="592"/>
        <end position="607"/>
    </location>
</feature>
<sequence length="847" mass="91162">MPPAVLADSDDDDEELTFDEGEKEQPLELGSTNVPAIDGTHEQSTGSTERLQRQIHSAQRALVPVSPKQPVVSNANSSHSPAMQANKRRHTSLPASQTGPSPQAGVKRRKTVKTYGGKRQPLPSAQNDNAFAAFREDAQAPSTSHPSNTQPKHPGSNGSTALPSESLQADFVNHEPNQMFRDTGSTEIDNESSQQRMIAQALSDRKAVSTSVTRAGESEEHGSSSFPWSASGQTPANGRLGRDVGMPGDGGAELLDDADVPHGEVAFGQTTSTVDVQPEVPGPQHGGNYKVLNKPSDQGAITRSDEVEVQASKQQLTKDPPTQTKEASWPEIIAKARETAAADKAATIVPPRSSPIVHINTAAFEPENLPDVGQQTSKESFRAGRKTVQDSERDLRNSDDIAVGLPAERYKPRPSKRRATTIDEEPIDYSVRPERAAKVRRAKTAAAAASYAPGEAVSRSNKHDKTVGTSLKAPETQAAKVDEVSTSETQAVIQESKKIDDHVSHHDTLDQVPAGDKPAMQRQQSEMMASQNDQKPEDDEIISKPPPKAKPKSSTRAKRAKTTLFEDHLTCHASQRTPSLSQQQAERKSARNEITNELATSRTQNKASKPLDEGEDDELALSAKGPDHAIDDNAEPGSGAAKRGKGRPPKRAHSKQIKSAERVLEDSAAESENEAEESPPKTKGRGRPPRAAKVQEANSTLQTEQDFESDLNAASEHDDLEHEVLANGGSRDRPSKAAVATQQEQSEHVTYNGETAETDRTTDPLAMHPPVAELTTAKTTKTANSGPTQAPTPSPEKTALPKSTPPNKGNATSHSPIQSNSKVPLRVGLSKRQRIPSLLRTMRPLKR</sequence>
<name>A0A4U0UDV9_9PEZI</name>
<dbReference type="GO" id="GO:0003677">
    <property type="term" value="F:DNA binding"/>
    <property type="evidence" value="ECO:0007669"/>
    <property type="project" value="InterPro"/>
</dbReference>
<feature type="compositionally biased region" description="Basic residues" evidence="1">
    <location>
        <begin position="642"/>
        <end position="656"/>
    </location>
</feature>
<feature type="compositionally biased region" description="Basic and acidic residues" evidence="1">
    <location>
        <begin position="379"/>
        <end position="399"/>
    </location>
</feature>
<feature type="compositionally biased region" description="Basic and acidic residues" evidence="1">
    <location>
        <begin position="495"/>
        <end position="509"/>
    </location>
</feature>
<dbReference type="InterPro" id="IPR017956">
    <property type="entry name" value="AT_hook_DNA-bd_motif"/>
</dbReference>
<feature type="compositionally biased region" description="Polar residues" evidence="1">
    <location>
        <begin position="740"/>
        <end position="755"/>
    </location>
</feature>
<feature type="region of interest" description="Disordered" evidence="1">
    <location>
        <begin position="365"/>
        <end position="847"/>
    </location>
</feature>
<feature type="compositionally biased region" description="Polar residues" evidence="1">
    <location>
        <begin position="572"/>
        <end position="584"/>
    </location>
</feature>
<feature type="compositionally biased region" description="Basic residues" evidence="1">
    <location>
        <begin position="547"/>
        <end position="561"/>
    </location>
</feature>
<comment type="caution">
    <text evidence="2">The sequence shown here is derived from an EMBL/GenBank/DDBJ whole genome shotgun (WGS) entry which is preliminary data.</text>
</comment>
<feature type="compositionally biased region" description="Acidic residues" evidence="1">
    <location>
        <begin position="667"/>
        <end position="677"/>
    </location>
</feature>
<feature type="compositionally biased region" description="Polar residues" evidence="1">
    <location>
        <begin position="311"/>
        <end position="326"/>
    </location>
</feature>
<feature type="compositionally biased region" description="Polar residues" evidence="1">
    <location>
        <begin position="521"/>
        <end position="533"/>
    </location>
</feature>
<dbReference type="PRINTS" id="PR00929">
    <property type="entry name" value="ATHOOK"/>
</dbReference>
<dbReference type="Proteomes" id="UP000308549">
    <property type="component" value="Unassembled WGS sequence"/>
</dbReference>
<dbReference type="AlphaFoldDB" id="A0A4U0UDV9"/>
<dbReference type="EMBL" id="NAJL01000002">
    <property type="protein sequence ID" value="TKA33693.1"/>
    <property type="molecule type" value="Genomic_DNA"/>
</dbReference>
<organism evidence="2 3">
    <name type="scientific">Salinomyces thailandicus</name>
    <dbReference type="NCBI Taxonomy" id="706561"/>
    <lineage>
        <taxon>Eukaryota</taxon>
        <taxon>Fungi</taxon>
        <taxon>Dikarya</taxon>
        <taxon>Ascomycota</taxon>
        <taxon>Pezizomycotina</taxon>
        <taxon>Dothideomycetes</taxon>
        <taxon>Dothideomycetidae</taxon>
        <taxon>Mycosphaerellales</taxon>
        <taxon>Teratosphaeriaceae</taxon>
        <taxon>Salinomyces</taxon>
    </lineage>
</organism>
<feature type="compositionally biased region" description="Acidic residues" evidence="1">
    <location>
        <begin position="8"/>
        <end position="22"/>
    </location>
</feature>
<gene>
    <name evidence="2" type="ORF">B0A50_00529</name>
</gene>
<feature type="compositionally biased region" description="Polar residues" evidence="1">
    <location>
        <begin position="805"/>
        <end position="822"/>
    </location>
</feature>
<feature type="compositionally biased region" description="Polar residues" evidence="1">
    <location>
        <begin position="71"/>
        <end position="83"/>
    </location>
</feature>
<feature type="compositionally biased region" description="Basic and acidic residues" evidence="1">
    <location>
        <begin position="715"/>
        <end position="735"/>
    </location>
</feature>
<evidence type="ECO:0000313" key="3">
    <source>
        <dbReference type="Proteomes" id="UP000308549"/>
    </source>
</evidence>
<evidence type="ECO:0000313" key="2">
    <source>
        <dbReference type="EMBL" id="TKA33693.1"/>
    </source>
</evidence>
<protein>
    <submittedName>
        <fullName evidence="2">Uncharacterized protein</fullName>
    </submittedName>
</protein>
<dbReference type="OrthoDB" id="5404794at2759"/>
<proteinExistence type="predicted"/>
<feature type="compositionally biased region" description="Polar residues" evidence="1">
    <location>
        <begin position="42"/>
        <end position="57"/>
    </location>
</feature>
<reference evidence="2 3" key="1">
    <citation type="submission" date="2017-03" db="EMBL/GenBank/DDBJ databases">
        <title>Genomes of endolithic fungi from Antarctica.</title>
        <authorList>
            <person name="Coleine C."/>
            <person name="Masonjones S."/>
            <person name="Stajich J.E."/>
        </authorList>
    </citation>
    <scope>NUCLEOTIDE SEQUENCE [LARGE SCALE GENOMIC DNA]</scope>
    <source>
        <strain evidence="2 3">CCFEE 6315</strain>
    </source>
</reference>
<feature type="compositionally biased region" description="Polar residues" evidence="1">
    <location>
        <begin position="223"/>
        <end position="236"/>
    </location>
</feature>
<keyword evidence="3" id="KW-1185">Reference proteome</keyword>
<feature type="compositionally biased region" description="Polar residues" evidence="1">
    <location>
        <begin position="484"/>
        <end position="493"/>
    </location>
</feature>